<evidence type="ECO:0000256" key="1">
    <source>
        <dbReference type="SAM" id="MobiDB-lite"/>
    </source>
</evidence>
<dbReference type="EMBL" id="CP017696">
    <property type="protein sequence ID" value="ATO41007.1"/>
    <property type="molecule type" value="Genomic_DNA"/>
</dbReference>
<protein>
    <submittedName>
        <fullName evidence="2">Uncharacterized protein</fullName>
    </submittedName>
</protein>
<dbReference type="Proteomes" id="UP000224056">
    <property type="component" value="Chromosome"/>
</dbReference>
<name>A0AAD0A940_9BIFI</name>
<accession>A0AAD0A940</accession>
<dbReference type="AlphaFoldDB" id="A0AAD0A940"/>
<reference evidence="2 3" key="1">
    <citation type="submission" date="2016-10" db="EMBL/GenBank/DDBJ databases">
        <title>The whole genome sequencing and assembly of B. asteroides DSM 20089 strain.</title>
        <authorList>
            <person name="Lee Y.-J."/>
            <person name="Park M.-K."/>
            <person name="Yi H."/>
            <person name="Bahn Y.-S."/>
            <person name="Kim J.F."/>
            <person name="Lee D.-W."/>
        </authorList>
    </citation>
    <scope>NUCLEOTIDE SEQUENCE [LARGE SCALE GENOMIC DNA]</scope>
    <source>
        <strain evidence="2 3">DSM 20089</strain>
    </source>
</reference>
<evidence type="ECO:0000313" key="3">
    <source>
        <dbReference type="Proteomes" id="UP000224056"/>
    </source>
</evidence>
<dbReference type="RefSeq" id="WP_015021489.1">
    <property type="nucleotide sequence ID" value="NZ_CP017696.1"/>
</dbReference>
<organism evidence="2 3">
    <name type="scientific">Bifidobacterium asteroides DSM 20089</name>
    <dbReference type="NCBI Taxonomy" id="1437594"/>
    <lineage>
        <taxon>Bacteria</taxon>
        <taxon>Bacillati</taxon>
        <taxon>Actinomycetota</taxon>
        <taxon>Actinomycetes</taxon>
        <taxon>Bifidobacteriales</taxon>
        <taxon>Bifidobacteriaceae</taxon>
        <taxon>Bifidobacterium</taxon>
    </lineage>
</organism>
<gene>
    <name evidence="2" type="ORF">BA20089_01575</name>
</gene>
<sequence length="192" mass="20813">MKKTKAFGQTDFDPAEAHQRDHQGHMGRLTALSAPFRSEARTAGAIWKKQIIVLVAVLMSVALFSGCQGSNRSEPSVEQVSNYLSSLTKYDVSGDGTVKTISANKSGTLYVLAKRADLKQTEAAQCKVNGQAMQHSSSNLNYPAGDGQNFFPFAKIDIRQGNPHKLTCDQPNSVKLIALLDPHVRSLPKQAA</sequence>
<evidence type="ECO:0000313" key="2">
    <source>
        <dbReference type="EMBL" id="ATO41007.1"/>
    </source>
</evidence>
<dbReference type="GeneID" id="93050067"/>
<feature type="region of interest" description="Disordered" evidence="1">
    <location>
        <begin position="1"/>
        <end position="23"/>
    </location>
</feature>
<proteinExistence type="predicted"/>